<gene>
    <name evidence="3" type="ORF">CYCCA115_LOCUS4616</name>
</gene>
<name>A0AAD2CNI7_9STRA</name>
<comment type="caution">
    <text evidence="3">The sequence shown here is derived from an EMBL/GenBank/DDBJ whole genome shotgun (WGS) entry which is preliminary data.</text>
</comment>
<keyword evidence="2" id="KW-0732">Signal</keyword>
<dbReference type="EMBL" id="CAKOGP040000446">
    <property type="protein sequence ID" value="CAJ1935280.1"/>
    <property type="molecule type" value="Genomic_DNA"/>
</dbReference>
<evidence type="ECO:0000313" key="3">
    <source>
        <dbReference type="EMBL" id="CAJ1935280.1"/>
    </source>
</evidence>
<evidence type="ECO:0000313" key="4">
    <source>
        <dbReference type="Proteomes" id="UP001295423"/>
    </source>
</evidence>
<proteinExistence type="predicted"/>
<dbReference type="Proteomes" id="UP001295423">
    <property type="component" value="Unassembled WGS sequence"/>
</dbReference>
<reference evidence="3" key="1">
    <citation type="submission" date="2023-08" db="EMBL/GenBank/DDBJ databases">
        <authorList>
            <person name="Audoor S."/>
            <person name="Bilcke G."/>
        </authorList>
    </citation>
    <scope>NUCLEOTIDE SEQUENCE</scope>
</reference>
<evidence type="ECO:0000256" key="2">
    <source>
        <dbReference type="SAM" id="SignalP"/>
    </source>
</evidence>
<organism evidence="3 4">
    <name type="scientific">Cylindrotheca closterium</name>
    <dbReference type="NCBI Taxonomy" id="2856"/>
    <lineage>
        <taxon>Eukaryota</taxon>
        <taxon>Sar</taxon>
        <taxon>Stramenopiles</taxon>
        <taxon>Ochrophyta</taxon>
        <taxon>Bacillariophyta</taxon>
        <taxon>Bacillariophyceae</taxon>
        <taxon>Bacillariophycidae</taxon>
        <taxon>Bacillariales</taxon>
        <taxon>Bacillariaceae</taxon>
        <taxon>Cylindrotheca</taxon>
    </lineage>
</organism>
<sequence length="443" mass="48682">MVKQTPKKLLLAAATVASLPALASAGARDYAQLGQPCMQRYDSSAKVYKDISSLWKRNDKCQPGLLSNSTTTSPAESRFALTCFVAPNDTGMDPRSGTMDLEGTCLKSSCVGVNYDNVDILPEDQERVTICHRTENELNPWVRMTVDKQAWSDSNNDCGFTTEDYIVKEHGSPNLVQDQMNKGHITDFTTTQEYWGYWERACPYVRQSPEHTHRCCQGPDCCGDARDDAPQEPESPATATATAQFERKLEGPGCKAPPQEAYTQSIYVTFMGEAGQEGMDLEARIAASGTSITEMQEEIKNIYNTQGRFGQCVFFQRLIESVTFDTIEPIVPAINKEYLLTGFRAKATVTGLCTGCQEHLFLPTDSCRDTEPSSCNTCQIPNSDEGEIIQLAGKDLYPQINSNLGTAGEAAEIIRIEGDVVGEPACDPNQLKYLESTGEVVCL</sequence>
<feature type="region of interest" description="Disordered" evidence="1">
    <location>
        <begin position="225"/>
        <end position="257"/>
    </location>
</feature>
<evidence type="ECO:0000256" key="1">
    <source>
        <dbReference type="SAM" id="MobiDB-lite"/>
    </source>
</evidence>
<feature type="signal peptide" evidence="2">
    <location>
        <begin position="1"/>
        <end position="25"/>
    </location>
</feature>
<accession>A0AAD2CNI7</accession>
<dbReference type="AlphaFoldDB" id="A0AAD2CNI7"/>
<protein>
    <submittedName>
        <fullName evidence="3">Uncharacterized protein</fullName>
    </submittedName>
</protein>
<feature type="chain" id="PRO_5041971546" evidence="2">
    <location>
        <begin position="26"/>
        <end position="443"/>
    </location>
</feature>
<keyword evidence="4" id="KW-1185">Reference proteome</keyword>